<dbReference type="GO" id="GO:0019867">
    <property type="term" value="C:outer membrane"/>
    <property type="evidence" value="ECO:0007669"/>
    <property type="project" value="InterPro"/>
</dbReference>
<dbReference type="Gene3D" id="3.30.1450.10">
    <property type="match status" value="1"/>
</dbReference>
<keyword evidence="1" id="KW-0732">Signal</keyword>
<protein>
    <recommendedName>
        <fullName evidence="4">Outer membrane protein assembly factor BamE domain-containing protein</fullName>
    </recommendedName>
</protein>
<name>A0A916Y4E7_9FLAO</name>
<sequence length="123" mass="14429">MKVLKIFGIAIGLAILIFFSIKKINPLLKLDGYTGLFLRVLLTTDDSEYSKNYSHHKFLQIENGMSVSQVYEILGKPIRADVNGNEYYCLWYSWSPHSTHYRRRNIIFENNRVSLIQSEFYVD</sequence>
<comment type="caution">
    <text evidence="5">The sequence shown here is derived from an EMBL/GenBank/DDBJ whole genome shotgun (WGS) entry which is preliminary data.</text>
</comment>
<evidence type="ECO:0000313" key="5">
    <source>
        <dbReference type="EMBL" id="GGD30551.1"/>
    </source>
</evidence>
<reference evidence="5" key="1">
    <citation type="journal article" date="2014" name="Int. J. Syst. Evol. Microbiol.">
        <title>Complete genome sequence of Corynebacterium casei LMG S-19264T (=DSM 44701T), isolated from a smear-ripened cheese.</title>
        <authorList>
            <consortium name="US DOE Joint Genome Institute (JGI-PGF)"/>
            <person name="Walter F."/>
            <person name="Albersmeier A."/>
            <person name="Kalinowski J."/>
            <person name="Ruckert C."/>
        </authorList>
    </citation>
    <scope>NUCLEOTIDE SEQUENCE</scope>
    <source>
        <strain evidence="5">CGMCC 1.12506</strain>
    </source>
</reference>
<proteinExistence type="predicted"/>
<keyword evidence="6" id="KW-1185">Reference proteome</keyword>
<dbReference type="RefSeq" id="WP_188362525.1">
    <property type="nucleotide sequence ID" value="NZ_BMFG01000008.1"/>
</dbReference>
<dbReference type="InterPro" id="IPR037873">
    <property type="entry name" value="BamE-like"/>
</dbReference>
<reference evidence="5" key="2">
    <citation type="submission" date="2020-09" db="EMBL/GenBank/DDBJ databases">
        <authorList>
            <person name="Sun Q."/>
            <person name="Zhou Y."/>
        </authorList>
    </citation>
    <scope>NUCLEOTIDE SEQUENCE</scope>
    <source>
        <strain evidence="5">CGMCC 1.12506</strain>
    </source>
</reference>
<dbReference type="Pfam" id="PF04355">
    <property type="entry name" value="BamE"/>
    <property type="match status" value="1"/>
</dbReference>
<dbReference type="InterPro" id="IPR007450">
    <property type="entry name" value="BamE_dom"/>
</dbReference>
<keyword evidence="3" id="KW-1133">Transmembrane helix</keyword>
<evidence type="ECO:0000256" key="2">
    <source>
        <dbReference type="ARBA" id="ARBA00023136"/>
    </source>
</evidence>
<feature type="transmembrane region" description="Helical" evidence="3">
    <location>
        <begin position="6"/>
        <end position="21"/>
    </location>
</feature>
<evidence type="ECO:0000259" key="4">
    <source>
        <dbReference type="Pfam" id="PF04355"/>
    </source>
</evidence>
<keyword evidence="3" id="KW-0812">Transmembrane</keyword>
<dbReference type="Proteomes" id="UP000625735">
    <property type="component" value="Unassembled WGS sequence"/>
</dbReference>
<evidence type="ECO:0000256" key="1">
    <source>
        <dbReference type="ARBA" id="ARBA00022729"/>
    </source>
</evidence>
<dbReference type="EMBL" id="BMFG01000008">
    <property type="protein sequence ID" value="GGD30551.1"/>
    <property type="molecule type" value="Genomic_DNA"/>
</dbReference>
<feature type="domain" description="Outer membrane protein assembly factor BamE" evidence="4">
    <location>
        <begin position="60"/>
        <end position="113"/>
    </location>
</feature>
<gene>
    <name evidence="5" type="ORF">GCM10011343_20940</name>
</gene>
<organism evidence="5 6">
    <name type="scientific">Flavobacterium orientale</name>
    <dbReference type="NCBI Taxonomy" id="1756020"/>
    <lineage>
        <taxon>Bacteria</taxon>
        <taxon>Pseudomonadati</taxon>
        <taxon>Bacteroidota</taxon>
        <taxon>Flavobacteriia</taxon>
        <taxon>Flavobacteriales</taxon>
        <taxon>Flavobacteriaceae</taxon>
        <taxon>Flavobacterium</taxon>
    </lineage>
</organism>
<evidence type="ECO:0000256" key="3">
    <source>
        <dbReference type="SAM" id="Phobius"/>
    </source>
</evidence>
<evidence type="ECO:0000313" key="6">
    <source>
        <dbReference type="Proteomes" id="UP000625735"/>
    </source>
</evidence>
<keyword evidence="2 3" id="KW-0472">Membrane</keyword>
<dbReference type="AlphaFoldDB" id="A0A916Y4E7"/>
<accession>A0A916Y4E7</accession>